<evidence type="ECO:0000313" key="7">
    <source>
        <dbReference type="Proteomes" id="UP000010420"/>
    </source>
</evidence>
<name>L1QH63_9CLOT</name>
<feature type="transmembrane region" description="Helical" evidence="5">
    <location>
        <begin position="6"/>
        <end position="26"/>
    </location>
</feature>
<evidence type="ECO:0000256" key="4">
    <source>
        <dbReference type="ARBA" id="ARBA00023136"/>
    </source>
</evidence>
<dbReference type="PANTHER" id="PTHR35529:SF1">
    <property type="entry name" value="MANGANESE EFFLUX PUMP MNTP-RELATED"/>
    <property type="match status" value="1"/>
</dbReference>
<keyword evidence="7" id="KW-1185">Reference proteome</keyword>
<proteinExistence type="predicted"/>
<dbReference type="Pfam" id="PF02659">
    <property type="entry name" value="Mntp"/>
    <property type="match status" value="1"/>
</dbReference>
<evidence type="ECO:0000256" key="5">
    <source>
        <dbReference type="SAM" id="Phobius"/>
    </source>
</evidence>
<accession>L1QH63</accession>
<dbReference type="InterPro" id="IPR003810">
    <property type="entry name" value="Mntp/YtaF"/>
</dbReference>
<dbReference type="RefSeq" id="WP_005212787.1">
    <property type="nucleotide sequence ID" value="NZ_KB291629.1"/>
</dbReference>
<dbReference type="OrthoDB" id="1679700at2"/>
<comment type="caution">
    <text evidence="6">The sequence shown here is derived from an EMBL/GenBank/DDBJ whole genome shotgun (WGS) entry which is preliminary data.</text>
</comment>
<dbReference type="PATRIC" id="fig|545697.3.peg.1439"/>
<evidence type="ECO:0000256" key="3">
    <source>
        <dbReference type="ARBA" id="ARBA00022989"/>
    </source>
</evidence>
<feature type="transmembrane region" description="Helical" evidence="5">
    <location>
        <begin position="38"/>
        <end position="60"/>
    </location>
</feature>
<feature type="transmembrane region" description="Helical" evidence="5">
    <location>
        <begin position="104"/>
        <end position="126"/>
    </location>
</feature>
<dbReference type="STRING" id="545697.HMPREF0216_01460"/>
<dbReference type="AlphaFoldDB" id="L1QH63"/>
<feature type="transmembrane region" description="Helical" evidence="5">
    <location>
        <begin position="66"/>
        <end position="84"/>
    </location>
</feature>
<protein>
    <recommendedName>
        <fullName evidence="8">Manganese efflux pump MntP</fullName>
    </recommendedName>
</protein>
<dbReference type="PANTHER" id="PTHR35529">
    <property type="entry name" value="MANGANESE EFFLUX PUMP MNTP-RELATED"/>
    <property type="match status" value="1"/>
</dbReference>
<sequence length="185" mass="20122">MNLQDIIVIGVALAMDAVGVTISIGLNAKVKRSNKVAFIISFAVFQFLFFFLGGIGGHLFEKYITAIPNLIGGIAISIVGIMMIKEGFEDNNKDGALLVKRGMVLILGISVSIDALVVGFTAFSYVSNISNVLVDSTIVGVITLILSTFAFYLCRYIRRINFISKYADFLGGITLIIFAIKMIFF</sequence>
<evidence type="ECO:0000313" key="6">
    <source>
        <dbReference type="EMBL" id="EKY27339.1"/>
    </source>
</evidence>
<gene>
    <name evidence="6" type="ORF">HMPREF0216_01460</name>
</gene>
<feature type="transmembrane region" description="Helical" evidence="5">
    <location>
        <begin position="166"/>
        <end position="184"/>
    </location>
</feature>
<dbReference type="Proteomes" id="UP000010420">
    <property type="component" value="Unassembled WGS sequence"/>
</dbReference>
<feature type="transmembrane region" description="Helical" evidence="5">
    <location>
        <begin position="132"/>
        <end position="154"/>
    </location>
</feature>
<dbReference type="EMBL" id="AMEZ01000037">
    <property type="protein sequence ID" value="EKY27339.1"/>
    <property type="molecule type" value="Genomic_DNA"/>
</dbReference>
<evidence type="ECO:0008006" key="8">
    <source>
        <dbReference type="Google" id="ProtNLM"/>
    </source>
</evidence>
<dbReference type="HOGENOM" id="CLU_096410_3_0_9"/>
<evidence type="ECO:0000256" key="1">
    <source>
        <dbReference type="ARBA" id="ARBA00022475"/>
    </source>
</evidence>
<organism evidence="6 7">
    <name type="scientific">Clostridium celatum DSM 1785</name>
    <dbReference type="NCBI Taxonomy" id="545697"/>
    <lineage>
        <taxon>Bacteria</taxon>
        <taxon>Bacillati</taxon>
        <taxon>Bacillota</taxon>
        <taxon>Clostridia</taxon>
        <taxon>Eubacteriales</taxon>
        <taxon>Clostridiaceae</taxon>
        <taxon>Clostridium</taxon>
    </lineage>
</organism>
<keyword evidence="3 5" id="KW-1133">Transmembrane helix</keyword>
<keyword evidence="2 5" id="KW-0812">Transmembrane</keyword>
<reference evidence="6 7" key="1">
    <citation type="submission" date="2012-05" db="EMBL/GenBank/DDBJ databases">
        <authorList>
            <person name="Weinstock G."/>
            <person name="Sodergren E."/>
            <person name="Lobos E.A."/>
            <person name="Fulton L."/>
            <person name="Fulton R."/>
            <person name="Courtney L."/>
            <person name="Fronick C."/>
            <person name="O'Laughlin M."/>
            <person name="Godfrey J."/>
            <person name="Wilson R.M."/>
            <person name="Miner T."/>
            <person name="Farmer C."/>
            <person name="Delehaunty K."/>
            <person name="Cordes M."/>
            <person name="Minx P."/>
            <person name="Tomlinson C."/>
            <person name="Chen J."/>
            <person name="Wollam A."/>
            <person name="Pepin K.H."/>
            <person name="Bhonagiri V."/>
            <person name="Zhang X."/>
            <person name="Suruliraj S."/>
            <person name="Warren W."/>
            <person name="Mitreva M."/>
            <person name="Mardis E.R."/>
            <person name="Wilson R.K."/>
        </authorList>
    </citation>
    <scope>NUCLEOTIDE SEQUENCE [LARGE SCALE GENOMIC DNA]</scope>
    <source>
        <strain evidence="6 7">DSM 1785</strain>
    </source>
</reference>
<keyword evidence="1" id="KW-1003">Cell membrane</keyword>
<dbReference type="eggNOG" id="COG1971">
    <property type="taxonomic scope" value="Bacteria"/>
</dbReference>
<keyword evidence="4 5" id="KW-0472">Membrane</keyword>
<evidence type="ECO:0000256" key="2">
    <source>
        <dbReference type="ARBA" id="ARBA00022692"/>
    </source>
</evidence>